<dbReference type="PROSITE" id="PS00300">
    <property type="entry name" value="SRP54"/>
    <property type="match status" value="1"/>
</dbReference>
<dbReference type="Pfam" id="PF02881">
    <property type="entry name" value="SRP54_N"/>
    <property type="match status" value="1"/>
</dbReference>
<evidence type="ECO:0000256" key="1">
    <source>
        <dbReference type="ARBA" id="ARBA00004515"/>
    </source>
</evidence>
<sequence>MFENLSERLSGVFDKLTKQGALSEDDVKTALREVRVALLEADVSLPVARDFVKAVQEKATGQNVAKSVTPGQQVVKIVHDELQHVLAGDNETPGELKIDSPPAPILMVGLQGSGKTTTTGKLAKRLTEKNNKKVLMASLDVNRPAAMEQLAILGKQIGVDTLPIVPGQKPVDIAKRAKQQATLGGYDVYMLDTAGRLQIDEVLMQEVEDVRDIVSPRETLLVVDGLTGQVAVEVAEEFDGKIGISGVVLTRMDGDGRGGAALSMRAVTGKPIKFVGLGEKMDALETFEPERIAGRILGMGDIVALVEKAQETIEAEQAERMMKRFQKGQFNMNDLRNQLEQMLKMGGMEGLMGMMPGMKKMAGQAKEAGLDDKMLKQQIALIQSMTKKERANPQILQASRKKRIAAGAGMEVSDLNKLLKMQRQMGDMMKKMGKMGKGGMLKQAMKGMFGKGGMPDMNDPAAMEAAAKQLGAKMPGGMGGMPGLGGGAQLPPGLSGFGKKK</sequence>
<dbReference type="Gene3D" id="3.40.50.300">
    <property type="entry name" value="P-loop containing nucleotide triphosphate hydrolases"/>
    <property type="match status" value="1"/>
</dbReference>
<dbReference type="InterPro" id="IPR003593">
    <property type="entry name" value="AAA+_ATPase"/>
</dbReference>
<dbReference type="EC" id="3.6.5.4" evidence="10"/>
<dbReference type="InterPro" id="IPR036891">
    <property type="entry name" value="Signal_recog_part_SRP54_M_sf"/>
</dbReference>
<dbReference type="Proteomes" id="UP000243978">
    <property type="component" value="Unassembled WGS sequence"/>
</dbReference>
<evidence type="ECO:0000256" key="2">
    <source>
        <dbReference type="ARBA" id="ARBA00005450"/>
    </source>
</evidence>
<dbReference type="GO" id="GO:0006614">
    <property type="term" value="P:SRP-dependent cotranslational protein targeting to membrane"/>
    <property type="evidence" value="ECO:0007669"/>
    <property type="project" value="InterPro"/>
</dbReference>
<protein>
    <recommendedName>
        <fullName evidence="10">Signal recognition particle protein</fullName>
        <ecNumber evidence="10">3.6.5.4</ecNumber>
    </recommendedName>
    <alternativeName>
        <fullName evidence="10">Fifty-four homolog</fullName>
    </alternativeName>
</protein>
<dbReference type="NCBIfam" id="TIGR00959">
    <property type="entry name" value="ffh"/>
    <property type="match status" value="1"/>
</dbReference>
<feature type="binding site" evidence="10">
    <location>
        <begin position="250"/>
        <end position="253"/>
    </location>
    <ligand>
        <name>GTP</name>
        <dbReference type="ChEBI" id="CHEBI:37565"/>
    </ligand>
</feature>
<dbReference type="Gene3D" id="1.20.120.140">
    <property type="entry name" value="Signal recognition particle SRP54, nucleotide-binding domain"/>
    <property type="match status" value="1"/>
</dbReference>
<dbReference type="SMART" id="SM00962">
    <property type="entry name" value="SRP54"/>
    <property type="match status" value="1"/>
</dbReference>
<organism evidence="12 13">
    <name type="scientific">Litoreibacter ponti</name>
    <dbReference type="NCBI Taxonomy" id="1510457"/>
    <lineage>
        <taxon>Bacteria</taxon>
        <taxon>Pseudomonadati</taxon>
        <taxon>Pseudomonadota</taxon>
        <taxon>Alphaproteobacteria</taxon>
        <taxon>Rhodobacterales</taxon>
        <taxon>Roseobacteraceae</taxon>
        <taxon>Litoreibacter</taxon>
    </lineage>
</organism>
<dbReference type="InterPro" id="IPR000897">
    <property type="entry name" value="SRP54_GTPase_dom"/>
</dbReference>
<comment type="function">
    <text evidence="10">Involved in targeting and insertion of nascent membrane proteins into the cytoplasmic membrane. Binds to the hydrophobic signal sequence of the ribosome-nascent chain (RNC) as it emerges from the ribosomes. The SRP-RNC complex is then targeted to the cytoplasmic membrane where it interacts with the SRP receptor FtsY. Interaction with FtsY leads to the transfer of the RNC complex to the Sec translocase for insertion into the membrane, the hydrolysis of GTP by both Ffh and FtsY, and the dissociation of the SRP-FtsY complex into the individual components.</text>
</comment>
<gene>
    <name evidence="10" type="primary">ffh</name>
    <name evidence="12" type="ORF">C8N43_3236</name>
</gene>
<dbReference type="EMBL" id="QBKS01000002">
    <property type="protein sequence ID" value="PTX54421.1"/>
    <property type="molecule type" value="Genomic_DNA"/>
</dbReference>
<comment type="similarity">
    <text evidence="2 10">Belongs to the GTP-binding SRP family. SRP54 subfamily.</text>
</comment>
<dbReference type="PANTHER" id="PTHR11564:SF5">
    <property type="entry name" value="SIGNAL RECOGNITION PARTICLE SUBUNIT SRP54"/>
    <property type="match status" value="1"/>
</dbReference>
<dbReference type="OrthoDB" id="9804720at2"/>
<keyword evidence="5 10" id="KW-0694">RNA-binding</keyword>
<evidence type="ECO:0000256" key="5">
    <source>
        <dbReference type="ARBA" id="ARBA00022884"/>
    </source>
</evidence>
<keyword evidence="3 10" id="KW-0547">Nucleotide-binding</keyword>
<dbReference type="SUPFAM" id="SSF52540">
    <property type="entry name" value="P-loop containing nucleoside triphosphate hydrolases"/>
    <property type="match status" value="1"/>
</dbReference>
<dbReference type="SMART" id="SM00382">
    <property type="entry name" value="AAA"/>
    <property type="match status" value="1"/>
</dbReference>
<comment type="domain">
    <text evidence="10">Composed of three domains: the N-terminal N domain, which is responsible for interactions with the ribosome, the central G domain, which binds GTP, and the C-terminal M domain, which binds the RNA and the signal sequence of the RNC.</text>
</comment>
<proteinExistence type="inferred from homology"/>
<accession>A0A2T6BEE8</accession>
<evidence type="ECO:0000256" key="9">
    <source>
        <dbReference type="ARBA" id="ARBA00048027"/>
    </source>
</evidence>
<comment type="subcellular location">
    <subcellularLocation>
        <location evidence="1">Cell inner membrane</location>
        <topology evidence="1">Peripheral membrane protein</topology>
        <orientation evidence="1">Cytoplasmic side</orientation>
    </subcellularLocation>
    <subcellularLocation>
        <location evidence="10">Cytoplasm</location>
    </subcellularLocation>
    <text evidence="10">The SRP-RNC complex is targeted to the cytoplasmic membrane.</text>
</comment>
<dbReference type="GO" id="GO:0005886">
    <property type="term" value="C:plasma membrane"/>
    <property type="evidence" value="ECO:0007669"/>
    <property type="project" value="UniProtKB-SubCell"/>
</dbReference>
<evidence type="ECO:0000313" key="12">
    <source>
        <dbReference type="EMBL" id="PTX54421.1"/>
    </source>
</evidence>
<feature type="binding site" evidence="10">
    <location>
        <begin position="192"/>
        <end position="196"/>
    </location>
    <ligand>
        <name>GTP</name>
        <dbReference type="ChEBI" id="CHEBI:37565"/>
    </ligand>
</feature>
<keyword evidence="6 10" id="KW-0342">GTP-binding</keyword>
<comment type="catalytic activity">
    <reaction evidence="9 10">
        <text>GTP + H2O = GDP + phosphate + H(+)</text>
        <dbReference type="Rhea" id="RHEA:19669"/>
        <dbReference type="ChEBI" id="CHEBI:15377"/>
        <dbReference type="ChEBI" id="CHEBI:15378"/>
        <dbReference type="ChEBI" id="CHEBI:37565"/>
        <dbReference type="ChEBI" id="CHEBI:43474"/>
        <dbReference type="ChEBI" id="CHEBI:58189"/>
        <dbReference type="EC" id="3.6.5.4"/>
    </reaction>
</comment>
<dbReference type="GO" id="GO:0005525">
    <property type="term" value="F:GTP binding"/>
    <property type="evidence" value="ECO:0007669"/>
    <property type="project" value="UniProtKB-UniRule"/>
</dbReference>
<dbReference type="InterPro" id="IPR022941">
    <property type="entry name" value="SRP54"/>
</dbReference>
<evidence type="ECO:0000259" key="11">
    <source>
        <dbReference type="PROSITE" id="PS00300"/>
    </source>
</evidence>
<dbReference type="CDD" id="cd18539">
    <property type="entry name" value="SRP_G"/>
    <property type="match status" value="1"/>
</dbReference>
<evidence type="ECO:0000313" key="13">
    <source>
        <dbReference type="Proteomes" id="UP000243978"/>
    </source>
</evidence>
<keyword evidence="13" id="KW-1185">Reference proteome</keyword>
<feature type="domain" description="SRP54-type proteins GTP-binding" evidence="11">
    <location>
        <begin position="271"/>
        <end position="284"/>
    </location>
</feature>
<dbReference type="RefSeq" id="WP_107846753.1">
    <property type="nucleotide sequence ID" value="NZ_QBKS01000002.1"/>
</dbReference>
<keyword evidence="8 10" id="KW-0687">Ribonucleoprotein</keyword>
<reference evidence="12 13" key="1">
    <citation type="submission" date="2018-04" db="EMBL/GenBank/DDBJ databases">
        <title>Genomic Encyclopedia of Archaeal and Bacterial Type Strains, Phase II (KMG-II): from individual species to whole genera.</title>
        <authorList>
            <person name="Goeker M."/>
        </authorList>
    </citation>
    <scope>NUCLEOTIDE SEQUENCE [LARGE SCALE GENOMIC DNA]</scope>
    <source>
        <strain evidence="12 13">DSM 100977</strain>
    </source>
</reference>
<evidence type="ECO:0000256" key="3">
    <source>
        <dbReference type="ARBA" id="ARBA00022741"/>
    </source>
</evidence>
<dbReference type="GO" id="GO:0008312">
    <property type="term" value="F:7S RNA binding"/>
    <property type="evidence" value="ECO:0007669"/>
    <property type="project" value="InterPro"/>
</dbReference>
<dbReference type="AlphaFoldDB" id="A0A2T6BEE8"/>
<comment type="subunit">
    <text evidence="10">Part of the signal recognition particle protein translocation system, which is composed of SRP and FtsY. SRP is a ribonucleoprotein composed of Ffh and a 4.5S RNA molecule.</text>
</comment>
<dbReference type="SMART" id="SM00963">
    <property type="entry name" value="SRP54_N"/>
    <property type="match status" value="1"/>
</dbReference>
<evidence type="ECO:0000256" key="8">
    <source>
        <dbReference type="ARBA" id="ARBA00023274"/>
    </source>
</evidence>
<dbReference type="InterPro" id="IPR013822">
    <property type="entry name" value="Signal_recog_particl_SRP54_hlx"/>
</dbReference>
<dbReference type="GO" id="GO:0003924">
    <property type="term" value="F:GTPase activity"/>
    <property type="evidence" value="ECO:0007669"/>
    <property type="project" value="UniProtKB-UniRule"/>
</dbReference>
<dbReference type="InterPro" id="IPR004780">
    <property type="entry name" value="SRP"/>
</dbReference>
<evidence type="ECO:0000256" key="6">
    <source>
        <dbReference type="ARBA" id="ARBA00023134"/>
    </source>
</evidence>
<feature type="binding site" evidence="10">
    <location>
        <begin position="109"/>
        <end position="116"/>
    </location>
    <ligand>
        <name>GTP</name>
        <dbReference type="ChEBI" id="CHEBI:37565"/>
    </ligand>
</feature>
<dbReference type="PANTHER" id="PTHR11564">
    <property type="entry name" value="SIGNAL RECOGNITION PARTICLE 54K PROTEIN SRP54"/>
    <property type="match status" value="1"/>
</dbReference>
<name>A0A2T6BEE8_9RHOB</name>
<evidence type="ECO:0000256" key="10">
    <source>
        <dbReference type="HAMAP-Rule" id="MF_00306"/>
    </source>
</evidence>
<dbReference type="Pfam" id="PF02978">
    <property type="entry name" value="SRP_SPB"/>
    <property type="match status" value="1"/>
</dbReference>
<dbReference type="GO" id="GO:0048500">
    <property type="term" value="C:signal recognition particle"/>
    <property type="evidence" value="ECO:0007669"/>
    <property type="project" value="UniProtKB-UniRule"/>
</dbReference>
<dbReference type="HAMAP" id="MF_00306">
    <property type="entry name" value="SRP54"/>
    <property type="match status" value="1"/>
</dbReference>
<dbReference type="Gene3D" id="1.10.260.30">
    <property type="entry name" value="Signal recognition particle, SRP54 subunit, M-domain"/>
    <property type="match status" value="1"/>
</dbReference>
<comment type="caution">
    <text evidence="12">The sequence shown here is derived from an EMBL/GenBank/DDBJ whole genome shotgun (WGS) entry which is preliminary data.</text>
</comment>
<keyword evidence="4 10" id="KW-0378">Hydrolase</keyword>
<dbReference type="InterPro" id="IPR042101">
    <property type="entry name" value="SRP54_N_sf"/>
</dbReference>
<evidence type="ECO:0000256" key="7">
    <source>
        <dbReference type="ARBA" id="ARBA00023135"/>
    </source>
</evidence>
<dbReference type="InterPro" id="IPR004125">
    <property type="entry name" value="Signal_recog_particle_SRP54_M"/>
</dbReference>
<dbReference type="SUPFAM" id="SSF47446">
    <property type="entry name" value="Signal peptide-binding domain"/>
    <property type="match status" value="1"/>
</dbReference>
<keyword evidence="10" id="KW-0963">Cytoplasm</keyword>
<dbReference type="Pfam" id="PF00448">
    <property type="entry name" value="SRP54"/>
    <property type="match status" value="1"/>
</dbReference>
<dbReference type="InterPro" id="IPR027417">
    <property type="entry name" value="P-loop_NTPase"/>
</dbReference>
<keyword evidence="7 10" id="KW-0733">Signal recognition particle</keyword>
<evidence type="ECO:0000256" key="4">
    <source>
        <dbReference type="ARBA" id="ARBA00022801"/>
    </source>
</evidence>